<accession>A0ABN6ZH68</accession>
<proteinExistence type="predicted"/>
<keyword evidence="3" id="KW-1185">Reference proteome</keyword>
<evidence type="ECO:0008006" key="4">
    <source>
        <dbReference type="Google" id="ProtNLM"/>
    </source>
</evidence>
<dbReference type="EMBL" id="AP028127">
    <property type="protein sequence ID" value="BEH91285.1"/>
    <property type="molecule type" value="Genomic_DNA"/>
</dbReference>
<sequence length="269" mass="30526">MKRWLYFSVVLSLLLFTACGHSKEEKEKAEEPVVTSEEFQQIYTNTKDYKGRRVEFYGKVFTEPSRDKNGTYLQVFILDGGNDGNTLVSIDDPNLEVSIDDIVRVTGVIGDEVEGENLLGVTMTMPGVAATQVEKVDYATAFAPSMKTVELNQELNQNGYKMTLERVEFAKSETRAYLKIENESSTNIQFYPYNSMVQQGNKQYDYEENWEAQYEQISDDILPGVVSEGVVTFPAIDLNGGDVRFVFEGLSDDYNVEFETFIFECPLQP</sequence>
<feature type="chain" id="PRO_5045197274" description="DUF4352 domain-containing protein" evidence="1">
    <location>
        <begin position="23"/>
        <end position="269"/>
    </location>
</feature>
<organism evidence="2 3">
    <name type="scientific">Turicibacter faecis</name>
    <dbReference type="NCBI Taxonomy" id="2963365"/>
    <lineage>
        <taxon>Bacteria</taxon>
        <taxon>Bacillati</taxon>
        <taxon>Bacillota</taxon>
        <taxon>Erysipelotrichia</taxon>
        <taxon>Erysipelotrichales</taxon>
        <taxon>Turicibacteraceae</taxon>
        <taxon>Turicibacter</taxon>
    </lineage>
</organism>
<evidence type="ECO:0000313" key="3">
    <source>
        <dbReference type="Proteomes" id="UP001432099"/>
    </source>
</evidence>
<reference evidence="2" key="1">
    <citation type="journal article" date="2024" name="Int. J. Syst. Evol. Microbiol.">
        <title>Turicibacter faecis sp. nov., isolated from faeces of heart failure mouse model.</title>
        <authorList>
            <person name="Imamura Y."/>
            <person name="Motooka D."/>
            <person name="Nakajima Y."/>
            <person name="Ito S."/>
            <person name="Kitakaze M."/>
            <person name="Iida T."/>
            <person name="Nakamura S."/>
        </authorList>
    </citation>
    <scope>NUCLEOTIDE SEQUENCE</scope>
    <source>
        <strain evidence="2">TC023</strain>
    </source>
</reference>
<dbReference type="Proteomes" id="UP001432099">
    <property type="component" value="Chromosome"/>
</dbReference>
<gene>
    <name evidence="2" type="ORF">T23_13870</name>
</gene>
<dbReference type="PROSITE" id="PS51257">
    <property type="entry name" value="PROKAR_LIPOPROTEIN"/>
    <property type="match status" value="1"/>
</dbReference>
<dbReference type="RefSeq" id="WP_338617303.1">
    <property type="nucleotide sequence ID" value="NZ_AP028127.1"/>
</dbReference>
<evidence type="ECO:0000256" key="1">
    <source>
        <dbReference type="SAM" id="SignalP"/>
    </source>
</evidence>
<protein>
    <recommendedName>
        <fullName evidence="4">DUF4352 domain-containing protein</fullName>
    </recommendedName>
</protein>
<keyword evidence="1" id="KW-0732">Signal</keyword>
<evidence type="ECO:0000313" key="2">
    <source>
        <dbReference type="EMBL" id="BEH91285.1"/>
    </source>
</evidence>
<name>A0ABN6ZH68_9FIRM</name>
<feature type="signal peptide" evidence="1">
    <location>
        <begin position="1"/>
        <end position="22"/>
    </location>
</feature>